<dbReference type="Proteomes" id="UP000585614">
    <property type="component" value="Unassembled WGS sequence"/>
</dbReference>
<evidence type="ECO:0000256" key="1">
    <source>
        <dbReference type="SAM" id="MobiDB-lite"/>
    </source>
</evidence>
<evidence type="ECO:0000313" key="3">
    <source>
        <dbReference type="Proteomes" id="UP000585614"/>
    </source>
</evidence>
<accession>A0A7J7WR42</accession>
<feature type="region of interest" description="Disordered" evidence="1">
    <location>
        <begin position="20"/>
        <end position="86"/>
    </location>
</feature>
<reference evidence="2 3" key="1">
    <citation type="journal article" date="2020" name="Nature">
        <title>Six reference-quality genomes reveal evolution of bat adaptations.</title>
        <authorList>
            <person name="Jebb D."/>
            <person name="Huang Z."/>
            <person name="Pippel M."/>
            <person name="Hughes G.M."/>
            <person name="Lavrichenko K."/>
            <person name="Devanna P."/>
            <person name="Winkler S."/>
            <person name="Jermiin L.S."/>
            <person name="Skirmuntt E.C."/>
            <person name="Katzourakis A."/>
            <person name="Burkitt-Gray L."/>
            <person name="Ray D.A."/>
            <person name="Sullivan K.A.M."/>
            <person name="Roscito J.G."/>
            <person name="Kirilenko B.M."/>
            <person name="Davalos L.M."/>
            <person name="Corthals A.P."/>
            <person name="Power M.L."/>
            <person name="Jones G."/>
            <person name="Ransome R.D."/>
            <person name="Dechmann D.K.N."/>
            <person name="Locatelli A.G."/>
            <person name="Puechmaille S.J."/>
            <person name="Fedrigo O."/>
            <person name="Jarvis E.D."/>
            <person name="Hiller M."/>
            <person name="Vernes S.C."/>
            <person name="Myers E.W."/>
            <person name="Teeling E.C."/>
        </authorList>
    </citation>
    <scope>NUCLEOTIDE SEQUENCE [LARGE SCALE GENOMIC DNA]</scope>
    <source>
        <strain evidence="2">MRhiFer1</strain>
        <tissue evidence="2">Lung</tissue>
    </source>
</reference>
<comment type="caution">
    <text evidence="2">The sequence shown here is derived from an EMBL/GenBank/DDBJ whole genome shotgun (WGS) entry which is preliminary data.</text>
</comment>
<feature type="compositionally biased region" description="Basic and acidic residues" evidence="1">
    <location>
        <begin position="36"/>
        <end position="46"/>
    </location>
</feature>
<name>A0A7J7WR42_RHIFE</name>
<dbReference type="AlphaFoldDB" id="A0A7J7WR42"/>
<dbReference type="EMBL" id="JACAGC010000010">
    <property type="protein sequence ID" value="KAF6339821.1"/>
    <property type="molecule type" value="Genomic_DNA"/>
</dbReference>
<organism evidence="2 3">
    <name type="scientific">Rhinolophus ferrumequinum</name>
    <name type="common">Greater horseshoe bat</name>
    <dbReference type="NCBI Taxonomy" id="59479"/>
    <lineage>
        <taxon>Eukaryota</taxon>
        <taxon>Metazoa</taxon>
        <taxon>Chordata</taxon>
        <taxon>Craniata</taxon>
        <taxon>Vertebrata</taxon>
        <taxon>Euteleostomi</taxon>
        <taxon>Mammalia</taxon>
        <taxon>Eutheria</taxon>
        <taxon>Laurasiatheria</taxon>
        <taxon>Chiroptera</taxon>
        <taxon>Yinpterochiroptera</taxon>
        <taxon>Rhinolophoidea</taxon>
        <taxon>Rhinolophidae</taxon>
        <taxon>Rhinolophinae</taxon>
        <taxon>Rhinolophus</taxon>
    </lineage>
</organism>
<evidence type="ECO:0000313" key="2">
    <source>
        <dbReference type="EMBL" id="KAF6339821.1"/>
    </source>
</evidence>
<sequence length="126" mass="13774">MHGIELPTILSIPSRIENFLPSPPQQEKWGKVKRSSKNDPRRRGVGHEGLCSGQRNFHVGHPEDGLGQGALPEGDTERRGTVSDSSPLPAAITVLFAFYGGKLQTEVIPLREGVCILVHKCLLSRN</sequence>
<proteinExistence type="predicted"/>
<gene>
    <name evidence="2" type="ORF">mRhiFer1_008084</name>
</gene>
<protein>
    <submittedName>
        <fullName evidence="2">Uncharacterized protein</fullName>
    </submittedName>
</protein>